<accession>A0A2G9THR5</accession>
<organism evidence="1 2">
    <name type="scientific">Teladorsagia circumcincta</name>
    <name type="common">Brown stomach worm</name>
    <name type="synonym">Ostertagia circumcincta</name>
    <dbReference type="NCBI Taxonomy" id="45464"/>
    <lineage>
        <taxon>Eukaryota</taxon>
        <taxon>Metazoa</taxon>
        <taxon>Ecdysozoa</taxon>
        <taxon>Nematoda</taxon>
        <taxon>Chromadorea</taxon>
        <taxon>Rhabditida</taxon>
        <taxon>Rhabditina</taxon>
        <taxon>Rhabditomorpha</taxon>
        <taxon>Strongyloidea</taxon>
        <taxon>Trichostrongylidae</taxon>
        <taxon>Teladorsagia</taxon>
    </lineage>
</organism>
<dbReference type="OrthoDB" id="241990at2759"/>
<name>A0A2G9THR5_TELCI</name>
<gene>
    <name evidence="1" type="ORF">TELCIR_21067</name>
</gene>
<dbReference type="AlphaFoldDB" id="A0A2G9THR5"/>
<dbReference type="EMBL" id="KZ365091">
    <property type="protein sequence ID" value="PIO57519.1"/>
    <property type="molecule type" value="Genomic_DNA"/>
</dbReference>
<evidence type="ECO:0000313" key="1">
    <source>
        <dbReference type="EMBL" id="PIO57519.1"/>
    </source>
</evidence>
<proteinExistence type="predicted"/>
<keyword evidence="2" id="KW-1185">Reference proteome</keyword>
<evidence type="ECO:0000313" key="2">
    <source>
        <dbReference type="Proteomes" id="UP000230423"/>
    </source>
</evidence>
<dbReference type="Proteomes" id="UP000230423">
    <property type="component" value="Unassembled WGS sequence"/>
</dbReference>
<reference evidence="1 2" key="1">
    <citation type="submission" date="2015-09" db="EMBL/GenBank/DDBJ databases">
        <title>Draft genome of the parasitic nematode Teladorsagia circumcincta isolate WARC Sus (inbred).</title>
        <authorList>
            <person name="Mitreva M."/>
        </authorList>
    </citation>
    <scope>NUCLEOTIDE SEQUENCE [LARGE SCALE GENOMIC DNA]</scope>
    <source>
        <strain evidence="1 2">S</strain>
    </source>
</reference>
<feature type="non-terminal residue" evidence="1">
    <location>
        <position position="114"/>
    </location>
</feature>
<protein>
    <submittedName>
        <fullName evidence="1">Uncharacterized protein</fullName>
    </submittedName>
</protein>
<sequence>MDGLRRAKYGGLPLNFRMTTSSDEEDLDRGDPYYYEIPLVEDPVPTKEIIEERLRSRTGESSDAMGFVSESGTSMDNPLLGYAKCEAVGDQPSKTILVLFADATETNENIPQIQ</sequence>